<organism evidence="8 9">
    <name type="scientific">Natronospira elongata</name>
    <dbReference type="NCBI Taxonomy" id="3110268"/>
    <lineage>
        <taxon>Bacteria</taxon>
        <taxon>Pseudomonadati</taxon>
        <taxon>Pseudomonadota</taxon>
        <taxon>Gammaproteobacteria</taxon>
        <taxon>Natronospirales</taxon>
        <taxon>Natronospiraceae</taxon>
        <taxon>Natronospira</taxon>
    </lineage>
</organism>
<keyword evidence="5 7" id="KW-0472">Membrane</keyword>
<feature type="transmembrane region" description="Helical" evidence="7">
    <location>
        <begin position="62"/>
        <end position="80"/>
    </location>
</feature>
<accession>A0AAP6JF30</accession>
<dbReference type="EMBL" id="JAYGII010000013">
    <property type="protein sequence ID" value="MEA5445673.1"/>
    <property type="molecule type" value="Genomic_DNA"/>
</dbReference>
<dbReference type="PANTHER" id="PTHR30477">
    <property type="entry name" value="ABC-TRANSPORTER METAL-BINDING PROTEIN"/>
    <property type="match status" value="1"/>
</dbReference>
<feature type="transmembrane region" description="Helical" evidence="7">
    <location>
        <begin position="241"/>
        <end position="259"/>
    </location>
</feature>
<sequence>MSDFILFDPLFRQPFVIGLLLSIALSLLGAYLRMREEWLAAMGLSHMAAAGGVAALPLGIPALAGALLAAALAAIAKGLLPKASNSHYGLMLLLGWAGAMILAANTHQGEVVGEALLRGQLYFTSTPHLIGSLALVAVLLFALSWLSPRLLAERFFPDHFSANRIPAWPHRLLFGALVVVAAVLGTLAMGAMSAFAMFFVPAWVAFVLVRGWRWALALTVALGVGCYLLAFVLSMLLDQPFGPTLTLCLAALALLRLFAHRAARVAGAPGE</sequence>
<comment type="subcellular location">
    <subcellularLocation>
        <location evidence="6">Cell membrane</location>
        <topology evidence="6">Multi-pass membrane protein</topology>
    </subcellularLocation>
    <subcellularLocation>
        <location evidence="1">Membrane</location>
        <topology evidence="1">Multi-pass membrane protein</topology>
    </subcellularLocation>
</comment>
<dbReference type="RefSeq" id="WP_346051352.1">
    <property type="nucleotide sequence ID" value="NZ_JAYGII010000013.1"/>
</dbReference>
<feature type="transmembrane region" description="Helical" evidence="7">
    <location>
        <begin position="12"/>
        <end position="31"/>
    </location>
</feature>
<dbReference type="InterPro" id="IPR037294">
    <property type="entry name" value="ABC_BtuC-like"/>
</dbReference>
<gene>
    <name evidence="8" type="ORF">VCB98_07570</name>
</gene>
<dbReference type="AlphaFoldDB" id="A0AAP6JF30"/>
<name>A0AAP6JF30_9GAMM</name>
<dbReference type="Pfam" id="PF00950">
    <property type="entry name" value="ABC-3"/>
    <property type="match status" value="1"/>
</dbReference>
<proteinExistence type="inferred from homology"/>
<dbReference type="GO" id="GO:0010043">
    <property type="term" value="P:response to zinc ion"/>
    <property type="evidence" value="ECO:0007669"/>
    <property type="project" value="TreeGrafter"/>
</dbReference>
<evidence type="ECO:0000256" key="4">
    <source>
        <dbReference type="ARBA" id="ARBA00022989"/>
    </source>
</evidence>
<comment type="similarity">
    <text evidence="2 6">Belongs to the ABC-3 integral membrane protein family.</text>
</comment>
<evidence type="ECO:0000313" key="8">
    <source>
        <dbReference type="EMBL" id="MEA5445673.1"/>
    </source>
</evidence>
<evidence type="ECO:0000256" key="6">
    <source>
        <dbReference type="RuleBase" id="RU003943"/>
    </source>
</evidence>
<dbReference type="Proteomes" id="UP001302316">
    <property type="component" value="Unassembled WGS sequence"/>
</dbReference>
<keyword evidence="4 7" id="KW-1133">Transmembrane helix</keyword>
<feature type="transmembrane region" description="Helical" evidence="7">
    <location>
        <begin position="167"/>
        <end position="185"/>
    </location>
</feature>
<dbReference type="GO" id="GO:0043190">
    <property type="term" value="C:ATP-binding cassette (ABC) transporter complex"/>
    <property type="evidence" value="ECO:0007669"/>
    <property type="project" value="InterPro"/>
</dbReference>
<keyword evidence="3 6" id="KW-0812">Transmembrane</keyword>
<dbReference type="PANTHER" id="PTHR30477:SF19">
    <property type="entry name" value="METAL ABC TRANSPORTER PERMEASE"/>
    <property type="match status" value="1"/>
</dbReference>
<dbReference type="InterPro" id="IPR001626">
    <property type="entry name" value="ABC_TroCD"/>
</dbReference>
<feature type="transmembrane region" description="Helical" evidence="7">
    <location>
        <begin position="126"/>
        <end position="146"/>
    </location>
</feature>
<evidence type="ECO:0000256" key="1">
    <source>
        <dbReference type="ARBA" id="ARBA00004141"/>
    </source>
</evidence>
<reference evidence="8 9" key="1">
    <citation type="submission" date="2023-12" db="EMBL/GenBank/DDBJ databases">
        <title>Whole-genome sequencing of halo(alkali)philic microorganisms from hypersaline lakes.</title>
        <authorList>
            <person name="Sorokin D.Y."/>
            <person name="Merkel A.Y."/>
            <person name="Messina E."/>
            <person name="Yakimov M."/>
        </authorList>
    </citation>
    <scope>NUCLEOTIDE SEQUENCE [LARGE SCALE GENOMIC DNA]</scope>
    <source>
        <strain evidence="8 9">AB-CW1</strain>
    </source>
</reference>
<feature type="transmembrane region" description="Helical" evidence="7">
    <location>
        <begin position="216"/>
        <end position="235"/>
    </location>
</feature>
<dbReference type="GO" id="GO:0055085">
    <property type="term" value="P:transmembrane transport"/>
    <property type="evidence" value="ECO:0007669"/>
    <property type="project" value="InterPro"/>
</dbReference>
<keyword evidence="6" id="KW-0813">Transport</keyword>
<dbReference type="SUPFAM" id="SSF81345">
    <property type="entry name" value="ABC transporter involved in vitamin B12 uptake, BtuC"/>
    <property type="match status" value="1"/>
</dbReference>
<evidence type="ECO:0000256" key="2">
    <source>
        <dbReference type="ARBA" id="ARBA00008034"/>
    </source>
</evidence>
<protein>
    <submittedName>
        <fullName evidence="8">Metal ABC transporter permease</fullName>
    </submittedName>
</protein>
<evidence type="ECO:0000256" key="7">
    <source>
        <dbReference type="SAM" id="Phobius"/>
    </source>
</evidence>
<feature type="transmembrane region" description="Helical" evidence="7">
    <location>
        <begin position="87"/>
        <end position="106"/>
    </location>
</feature>
<comment type="caution">
    <text evidence="8">The sequence shown here is derived from an EMBL/GenBank/DDBJ whole genome shotgun (WGS) entry which is preliminary data.</text>
</comment>
<evidence type="ECO:0000256" key="5">
    <source>
        <dbReference type="ARBA" id="ARBA00023136"/>
    </source>
</evidence>
<keyword evidence="9" id="KW-1185">Reference proteome</keyword>
<evidence type="ECO:0000256" key="3">
    <source>
        <dbReference type="ARBA" id="ARBA00022692"/>
    </source>
</evidence>
<evidence type="ECO:0000313" key="9">
    <source>
        <dbReference type="Proteomes" id="UP001302316"/>
    </source>
</evidence>